<dbReference type="EMBL" id="VJOL01000013">
    <property type="protein sequence ID" value="TSE30423.1"/>
    <property type="molecule type" value="Genomic_DNA"/>
</dbReference>
<accession>A0A554X3P7</accession>
<evidence type="ECO:0000313" key="1">
    <source>
        <dbReference type="EMBL" id="TSE30423.1"/>
    </source>
</evidence>
<protein>
    <submittedName>
        <fullName evidence="1">Cysteine-rich CWC</fullName>
    </submittedName>
</protein>
<dbReference type="Proteomes" id="UP000318542">
    <property type="component" value="Unassembled WGS sequence"/>
</dbReference>
<comment type="caution">
    <text evidence="1">The sequence shown here is derived from an EMBL/GenBank/DDBJ whole genome shotgun (WGS) entry which is preliminary data.</text>
</comment>
<dbReference type="AlphaFoldDB" id="A0A554X3P7"/>
<reference evidence="1 2" key="1">
    <citation type="submission" date="2019-07" db="EMBL/GenBank/DDBJ databases">
        <title>Tepidimonas thermarum AA-1 draft genome.</title>
        <authorList>
            <person name="Da Costa M.S."/>
            <person name="Froufe H.J.C."/>
            <person name="Egas C."/>
            <person name="Albuquerque L."/>
        </authorList>
    </citation>
    <scope>NUCLEOTIDE SEQUENCE [LARGE SCALE GENOMIC DNA]</scope>
    <source>
        <strain evidence="1 2">AA-1</strain>
    </source>
</reference>
<dbReference type="RefSeq" id="WP_143901485.1">
    <property type="nucleotide sequence ID" value="NZ_VJOL01000013.1"/>
</dbReference>
<sequence>MTTESAGTATPVNPTRCPLCGGANGCAMEQERLTGQAQAPCWCTRVAFAAEVLDRIPPHARGLACVCARCALARG</sequence>
<evidence type="ECO:0000313" key="2">
    <source>
        <dbReference type="Proteomes" id="UP000318542"/>
    </source>
</evidence>
<name>A0A554X3P7_9BURK</name>
<proteinExistence type="predicted"/>
<organism evidence="1 2">
    <name type="scientific">Tepidimonas thermarum</name>
    <dbReference type="NCBI Taxonomy" id="335431"/>
    <lineage>
        <taxon>Bacteria</taxon>
        <taxon>Pseudomonadati</taxon>
        <taxon>Pseudomonadota</taxon>
        <taxon>Betaproteobacteria</taxon>
        <taxon>Burkholderiales</taxon>
        <taxon>Tepidimonas</taxon>
    </lineage>
</organism>
<dbReference type="OrthoDB" id="8912324at2"/>
<dbReference type="Pfam" id="PF14375">
    <property type="entry name" value="Cys_rich_CWC"/>
    <property type="match status" value="1"/>
</dbReference>
<gene>
    <name evidence="1" type="ORF">Tther_00972</name>
</gene>
<keyword evidence="2" id="KW-1185">Reference proteome</keyword>
<dbReference type="InterPro" id="IPR032720">
    <property type="entry name" value="Cys_rich_CWC"/>
</dbReference>